<evidence type="ECO:0000256" key="1">
    <source>
        <dbReference type="ARBA" id="ARBA00004141"/>
    </source>
</evidence>
<comment type="subcellular location">
    <subcellularLocation>
        <location evidence="1">Membrane</location>
        <topology evidence="1">Multi-pass membrane protein</topology>
    </subcellularLocation>
</comment>
<comment type="similarity">
    <text evidence="2">Belongs to the UPF0382 family.</text>
</comment>
<dbReference type="EMBL" id="VDUZ01000008">
    <property type="protein sequence ID" value="TXL77579.1"/>
    <property type="molecule type" value="Genomic_DNA"/>
</dbReference>
<keyword evidence="4 6" id="KW-1133">Transmembrane helix</keyword>
<comment type="caution">
    <text evidence="8">The sequence shown here is derived from an EMBL/GenBank/DDBJ whole genome shotgun (WGS) entry which is preliminary data.</text>
</comment>
<keyword evidence="3 6" id="KW-0812">Transmembrane</keyword>
<evidence type="ECO:0000256" key="2">
    <source>
        <dbReference type="ARBA" id="ARBA00009694"/>
    </source>
</evidence>
<sequence length="134" mass="13835">MNRTAALLALAAVLGAVAVALGAWAAHGLEAAYGARAVSLVETAVRYQLWHALAIMAALGLHRIAGRQVAALVRAAQLFALGMILFCGALYILAFGGPRWLGAVAPIGGLGMITGWLMLAWGAVKAFKDPQSRG</sequence>
<dbReference type="Pfam" id="PF04241">
    <property type="entry name" value="DUF423"/>
    <property type="match status" value="1"/>
</dbReference>
<dbReference type="InterPro" id="IPR006696">
    <property type="entry name" value="DUF423"/>
</dbReference>
<accession>A0A5C8PQK0</accession>
<evidence type="ECO:0000256" key="3">
    <source>
        <dbReference type="ARBA" id="ARBA00022692"/>
    </source>
</evidence>
<feature type="transmembrane region" description="Helical" evidence="6">
    <location>
        <begin position="103"/>
        <end position="124"/>
    </location>
</feature>
<feature type="chain" id="PRO_5022671233" evidence="7">
    <location>
        <begin position="26"/>
        <end position="134"/>
    </location>
</feature>
<evidence type="ECO:0000313" key="9">
    <source>
        <dbReference type="Proteomes" id="UP000321638"/>
    </source>
</evidence>
<dbReference type="OrthoDB" id="9802121at2"/>
<dbReference type="Proteomes" id="UP000321638">
    <property type="component" value="Unassembled WGS sequence"/>
</dbReference>
<protein>
    <submittedName>
        <fullName evidence="8">DUF423 domain-containing protein</fullName>
    </submittedName>
</protein>
<feature type="transmembrane region" description="Helical" evidence="6">
    <location>
        <begin position="78"/>
        <end position="97"/>
    </location>
</feature>
<organism evidence="8 9">
    <name type="scientific">Vineibacter terrae</name>
    <dbReference type="NCBI Taxonomy" id="2586908"/>
    <lineage>
        <taxon>Bacteria</taxon>
        <taxon>Pseudomonadati</taxon>
        <taxon>Pseudomonadota</taxon>
        <taxon>Alphaproteobacteria</taxon>
        <taxon>Hyphomicrobiales</taxon>
        <taxon>Vineibacter</taxon>
    </lineage>
</organism>
<dbReference type="AlphaFoldDB" id="A0A5C8PQK0"/>
<dbReference type="PANTHER" id="PTHR43461">
    <property type="entry name" value="TRANSMEMBRANE PROTEIN 256"/>
    <property type="match status" value="1"/>
</dbReference>
<feature type="signal peptide" evidence="7">
    <location>
        <begin position="1"/>
        <end position="25"/>
    </location>
</feature>
<gene>
    <name evidence="8" type="ORF">FHP25_09110</name>
</gene>
<evidence type="ECO:0000313" key="8">
    <source>
        <dbReference type="EMBL" id="TXL77579.1"/>
    </source>
</evidence>
<dbReference type="RefSeq" id="WP_147846619.1">
    <property type="nucleotide sequence ID" value="NZ_VDUZ01000008.1"/>
</dbReference>
<proteinExistence type="inferred from homology"/>
<dbReference type="GO" id="GO:0005886">
    <property type="term" value="C:plasma membrane"/>
    <property type="evidence" value="ECO:0007669"/>
    <property type="project" value="TreeGrafter"/>
</dbReference>
<evidence type="ECO:0000256" key="7">
    <source>
        <dbReference type="SAM" id="SignalP"/>
    </source>
</evidence>
<reference evidence="8 9" key="1">
    <citation type="submission" date="2019-06" db="EMBL/GenBank/DDBJ databases">
        <title>New taxonomy in bacterial strain CC-CFT640, isolated from vineyard.</title>
        <authorList>
            <person name="Lin S.-Y."/>
            <person name="Tsai C.-F."/>
            <person name="Young C.-C."/>
        </authorList>
    </citation>
    <scope>NUCLEOTIDE SEQUENCE [LARGE SCALE GENOMIC DNA]</scope>
    <source>
        <strain evidence="8 9">CC-CFT640</strain>
    </source>
</reference>
<evidence type="ECO:0000256" key="5">
    <source>
        <dbReference type="ARBA" id="ARBA00023136"/>
    </source>
</evidence>
<feature type="transmembrane region" description="Helical" evidence="6">
    <location>
        <begin position="49"/>
        <end position="66"/>
    </location>
</feature>
<name>A0A5C8PQK0_9HYPH</name>
<dbReference type="PANTHER" id="PTHR43461:SF1">
    <property type="entry name" value="TRANSMEMBRANE PROTEIN 256"/>
    <property type="match status" value="1"/>
</dbReference>
<keyword evidence="7" id="KW-0732">Signal</keyword>
<evidence type="ECO:0000256" key="4">
    <source>
        <dbReference type="ARBA" id="ARBA00022989"/>
    </source>
</evidence>
<evidence type="ECO:0000256" key="6">
    <source>
        <dbReference type="SAM" id="Phobius"/>
    </source>
</evidence>
<keyword evidence="9" id="KW-1185">Reference proteome</keyword>
<keyword evidence="5 6" id="KW-0472">Membrane</keyword>